<dbReference type="SUPFAM" id="SSF54523">
    <property type="entry name" value="Pili subunits"/>
    <property type="match status" value="1"/>
</dbReference>
<dbReference type="EMBL" id="FNAF01000004">
    <property type="protein sequence ID" value="SDD53269.1"/>
    <property type="molecule type" value="Genomic_DNA"/>
</dbReference>
<organism evidence="7 8">
    <name type="scientific">Peptococcus niger</name>
    <dbReference type="NCBI Taxonomy" id="2741"/>
    <lineage>
        <taxon>Bacteria</taxon>
        <taxon>Bacillati</taxon>
        <taxon>Bacillota</taxon>
        <taxon>Clostridia</taxon>
        <taxon>Eubacteriales</taxon>
        <taxon>Peptococcaceae</taxon>
        <taxon>Peptococcus</taxon>
    </lineage>
</organism>
<feature type="transmembrane region" description="Helical" evidence="6">
    <location>
        <begin position="12"/>
        <end position="33"/>
    </location>
</feature>
<dbReference type="Gene3D" id="3.30.700.10">
    <property type="entry name" value="Glycoprotein, Type 4 Pilin"/>
    <property type="match status" value="1"/>
</dbReference>
<dbReference type="NCBIfam" id="TIGR02532">
    <property type="entry name" value="IV_pilin_GFxxxE"/>
    <property type="match status" value="1"/>
</dbReference>
<keyword evidence="8" id="KW-1185">Reference proteome</keyword>
<evidence type="ECO:0000313" key="8">
    <source>
        <dbReference type="Proteomes" id="UP000198995"/>
    </source>
</evidence>
<proteinExistence type="predicted"/>
<dbReference type="PANTHER" id="PTHR30093">
    <property type="entry name" value="GENERAL SECRETION PATHWAY PROTEIN G"/>
    <property type="match status" value="1"/>
</dbReference>
<dbReference type="InterPro" id="IPR012902">
    <property type="entry name" value="N_methyl_site"/>
</dbReference>
<dbReference type="Proteomes" id="UP000198995">
    <property type="component" value="Unassembled WGS sequence"/>
</dbReference>
<name>A0A1G6VI80_PEPNI</name>
<evidence type="ECO:0000313" key="7">
    <source>
        <dbReference type="EMBL" id="SDD53269.1"/>
    </source>
</evidence>
<comment type="subcellular location">
    <subcellularLocation>
        <location evidence="1">Membrane</location>
        <topology evidence="1">Single-pass membrane protein</topology>
    </subcellularLocation>
</comment>
<evidence type="ECO:0000256" key="6">
    <source>
        <dbReference type="SAM" id="Phobius"/>
    </source>
</evidence>
<evidence type="ECO:0000256" key="3">
    <source>
        <dbReference type="ARBA" id="ARBA00022692"/>
    </source>
</evidence>
<evidence type="ECO:0000256" key="5">
    <source>
        <dbReference type="ARBA" id="ARBA00023136"/>
    </source>
</evidence>
<evidence type="ECO:0000256" key="4">
    <source>
        <dbReference type="ARBA" id="ARBA00022989"/>
    </source>
</evidence>
<gene>
    <name evidence="7" type="ORF">SAMN04489866_10444</name>
</gene>
<dbReference type="PRINTS" id="PR00813">
    <property type="entry name" value="BCTERIALGSPG"/>
</dbReference>
<dbReference type="GO" id="GO:0015628">
    <property type="term" value="P:protein secretion by the type II secretion system"/>
    <property type="evidence" value="ECO:0007669"/>
    <property type="project" value="InterPro"/>
</dbReference>
<dbReference type="RefSeq" id="WP_091791510.1">
    <property type="nucleotide sequence ID" value="NZ_FNAF01000004.1"/>
</dbReference>
<keyword evidence="3 6" id="KW-0812">Transmembrane</keyword>
<dbReference type="Pfam" id="PF07963">
    <property type="entry name" value="N_methyl"/>
    <property type="match status" value="1"/>
</dbReference>
<dbReference type="GO" id="GO:0015627">
    <property type="term" value="C:type II protein secretion system complex"/>
    <property type="evidence" value="ECO:0007669"/>
    <property type="project" value="InterPro"/>
</dbReference>
<reference evidence="7 8" key="1">
    <citation type="submission" date="2016-10" db="EMBL/GenBank/DDBJ databases">
        <authorList>
            <person name="de Groot N.N."/>
        </authorList>
    </citation>
    <scope>NUCLEOTIDE SEQUENCE [LARGE SCALE GENOMIC DNA]</scope>
    <source>
        <strain evidence="7 8">DSM 20475</strain>
    </source>
</reference>
<accession>A0A1G6VI80</accession>
<keyword evidence="5 6" id="KW-0472">Membrane</keyword>
<dbReference type="PANTHER" id="PTHR30093:SF44">
    <property type="entry name" value="TYPE II SECRETION SYSTEM CORE PROTEIN G"/>
    <property type="match status" value="1"/>
</dbReference>
<dbReference type="AlphaFoldDB" id="A0A1G6VI80"/>
<keyword evidence="4 6" id="KW-1133">Transmembrane helix</keyword>
<keyword evidence="2" id="KW-0488">Methylation</keyword>
<dbReference type="GO" id="GO:0016020">
    <property type="term" value="C:membrane"/>
    <property type="evidence" value="ECO:0007669"/>
    <property type="project" value="UniProtKB-SubCell"/>
</dbReference>
<evidence type="ECO:0000256" key="2">
    <source>
        <dbReference type="ARBA" id="ARBA00022481"/>
    </source>
</evidence>
<dbReference type="STRING" id="2741.SAMN04489866_10444"/>
<protein>
    <submittedName>
        <fullName evidence="7">Prepilin-type N-terminal cleavage/methylation domain-containing protein</fullName>
    </submittedName>
</protein>
<dbReference type="InterPro" id="IPR045584">
    <property type="entry name" value="Pilin-like"/>
</dbReference>
<dbReference type="InterPro" id="IPR000983">
    <property type="entry name" value="Bac_GSPG_pilin"/>
</dbReference>
<evidence type="ECO:0000256" key="1">
    <source>
        <dbReference type="ARBA" id="ARBA00004167"/>
    </source>
</evidence>
<sequence>MRFLMKNRSKPAFTLIELLVVLSIIAILAVLLVPRLMNYTAQAREAAALQNAQAVVTAVELYSMDDKNASTALNGGTLTQAQLQPYLKMPQGADVNFGEVTLLPGGDVQGTVTTKNISVDLATMKVVGKSD</sequence>